<evidence type="ECO:0000259" key="3">
    <source>
        <dbReference type="Pfam" id="PF01145"/>
    </source>
</evidence>
<gene>
    <name evidence="4" type="ORF">MEDL_3256</name>
</gene>
<evidence type="ECO:0000256" key="1">
    <source>
        <dbReference type="SAM" id="Coils"/>
    </source>
</evidence>
<feature type="transmembrane region" description="Helical" evidence="2">
    <location>
        <begin position="7"/>
        <end position="28"/>
    </location>
</feature>
<proteinExistence type="predicted"/>
<keyword evidence="1" id="KW-0175">Coiled coil</keyword>
<dbReference type="EMBL" id="CAJPWZ010000185">
    <property type="protein sequence ID" value="CAG2187808.1"/>
    <property type="molecule type" value="Genomic_DNA"/>
</dbReference>
<keyword evidence="5" id="KW-1185">Reference proteome</keyword>
<dbReference type="PANTHER" id="PTHR42911:SF2">
    <property type="entry name" value="PROHIBITIN FAMILY PROTEIN"/>
    <property type="match status" value="1"/>
</dbReference>
<keyword evidence="2" id="KW-0472">Membrane</keyword>
<dbReference type="OrthoDB" id="190994at2759"/>
<dbReference type="Gene3D" id="3.30.479.30">
    <property type="entry name" value="Band 7 domain"/>
    <property type="match status" value="1"/>
</dbReference>
<protein>
    <recommendedName>
        <fullName evidence="3">Band 7 domain-containing protein</fullName>
    </recommendedName>
</protein>
<feature type="domain" description="Band 7" evidence="3">
    <location>
        <begin position="32"/>
        <end position="221"/>
    </location>
</feature>
<dbReference type="InterPro" id="IPR001107">
    <property type="entry name" value="Band_7"/>
</dbReference>
<evidence type="ECO:0000256" key="2">
    <source>
        <dbReference type="SAM" id="Phobius"/>
    </source>
</evidence>
<sequence>MSSCKCVVITVIVLVVIITVIAVVATSLKKLDSDEIGIKYDTIRKILGNTTEREGLYTGLPGFKFIIFPSVYTSLTFNHLESLNKDGVQIVLDITYQYKVRSDKLREVILEFRDKDGYTKILKYEGESAIHETCSHFNTSQFQAERANFQKKVKENIMVRYKKLNAEMTDLQVNNIARPTEYESAIRSKERAREDIRVANNERPRLLTEADTQIREAETQAKIIIDKADSAARILANRALTESQAIIAQYEKEAEAYKKIVEASGLGFTIDGFISYLGVRVIAKATNPVYIGLDSPAKTVYP</sequence>
<keyword evidence="2" id="KW-1133">Transmembrane helix</keyword>
<dbReference type="AlphaFoldDB" id="A0A8S3PXK0"/>
<dbReference type="InterPro" id="IPR036013">
    <property type="entry name" value="Band_7/SPFH_dom_sf"/>
</dbReference>
<dbReference type="SUPFAM" id="SSF117892">
    <property type="entry name" value="Band 7/SPFH domain"/>
    <property type="match status" value="1"/>
</dbReference>
<dbReference type="Pfam" id="PF01145">
    <property type="entry name" value="Band_7"/>
    <property type="match status" value="1"/>
</dbReference>
<dbReference type="Proteomes" id="UP000683360">
    <property type="component" value="Unassembled WGS sequence"/>
</dbReference>
<feature type="coiled-coil region" evidence="1">
    <location>
        <begin position="154"/>
        <end position="209"/>
    </location>
</feature>
<organism evidence="4 5">
    <name type="scientific">Mytilus edulis</name>
    <name type="common">Blue mussel</name>
    <dbReference type="NCBI Taxonomy" id="6550"/>
    <lineage>
        <taxon>Eukaryota</taxon>
        <taxon>Metazoa</taxon>
        <taxon>Spiralia</taxon>
        <taxon>Lophotrochozoa</taxon>
        <taxon>Mollusca</taxon>
        <taxon>Bivalvia</taxon>
        <taxon>Autobranchia</taxon>
        <taxon>Pteriomorphia</taxon>
        <taxon>Mytilida</taxon>
        <taxon>Mytiloidea</taxon>
        <taxon>Mytilidae</taxon>
        <taxon>Mytilinae</taxon>
        <taxon>Mytilus</taxon>
    </lineage>
</organism>
<name>A0A8S3PXK0_MYTED</name>
<accession>A0A8S3PXK0</accession>
<reference evidence="4" key="1">
    <citation type="submission" date="2021-03" db="EMBL/GenBank/DDBJ databases">
        <authorList>
            <person name="Bekaert M."/>
        </authorList>
    </citation>
    <scope>NUCLEOTIDE SEQUENCE</scope>
</reference>
<evidence type="ECO:0000313" key="5">
    <source>
        <dbReference type="Proteomes" id="UP000683360"/>
    </source>
</evidence>
<comment type="caution">
    <text evidence="4">The sequence shown here is derived from an EMBL/GenBank/DDBJ whole genome shotgun (WGS) entry which is preliminary data.</text>
</comment>
<keyword evidence="2" id="KW-0812">Transmembrane</keyword>
<dbReference type="PANTHER" id="PTHR42911">
    <property type="entry name" value="MODULATOR OF FTSH PROTEASE HFLC"/>
    <property type="match status" value="1"/>
</dbReference>
<evidence type="ECO:0000313" key="4">
    <source>
        <dbReference type="EMBL" id="CAG2187808.1"/>
    </source>
</evidence>